<dbReference type="EMBL" id="CP036287">
    <property type="protein sequence ID" value="QDU66132.1"/>
    <property type="molecule type" value="Genomic_DNA"/>
</dbReference>
<keyword evidence="1" id="KW-1133">Transmembrane helix</keyword>
<dbReference type="PANTHER" id="PTHR37947:SF2">
    <property type="entry name" value="VON WILLEBRAND FACTOR TYPE A"/>
    <property type="match status" value="1"/>
</dbReference>
<dbReference type="Gene3D" id="3.40.50.880">
    <property type="match status" value="1"/>
</dbReference>
<name>A0A518BGM1_9BACT</name>
<dbReference type="RefSeq" id="WP_145063414.1">
    <property type="nucleotide sequence ID" value="NZ_CP036287.1"/>
</dbReference>
<sequence precursor="true">MDVQWLQPGFGLVALLALVPWIGPLRTRDRLHAGVRSVLIVLLAVALARPVQVVASGASHRVIVWDRSASVTPDADQTARRWLVSALAVADGERVTLIELPGSGREALELPEGVRHLLLATSESSPLGEAIAIGARAVPIGAAGRLTVLSDGLATDADGARAAEELRQRGLPLDWVRLEGASGDLRPVGLALDGEARVGSTARVLARLVGGGQVVDCRLSDGAGELARSGPTVVDGAIEVAFEFEPRAAGFVELVLEVEVLEGVDPRGGDERLATTVAVQDPLRVLYLGERVRGGAGELARLVGPGFDVRDGGDDLGPDAFGETDLVLLDDRPAARLSEELQRSLSEGVVNRGLGLLAAGGEAAFGPGGYHEQPLEALLPVEFVQKEEKRDPSTTLVVILDTSGSMGGERVQLAKEVARLAIRRLLPHDKVGIVEFYGAKRWAAPIQPASNSIELERALNRLNAGGGTVILPAIEEAYYGLKNVRTRYKHVLILTDGGVESGAFEPLLRRMADDGMNVSTVLIGPDAHSEFLVNIANWGKGRFYSVPNRFNLPEILLKQPASAKLPAYRPGIVSVTGRGGRGWWGDVDPAGLPPLAGYVETRARPGAERVIETTDEAHPLLASWRYGLGRVSALTTEPTGPGTEPWRDWDGYGPLLARTLARTASDTAAPFVFELMADADELVLVAERRGAAELLPEAEFSGAPLPGAQPRALAFARVAPDRFEARWLPAAREPTQVVAGAAGGVGPRTRLAHAPLADPSFERLVDPRVDSRLVELVERTGGRLRDASAVGSTSPLGGGERPLGLRRLWLAAALAALFVYLADVLVRRRPRLTAVVTP</sequence>
<evidence type="ECO:0000256" key="1">
    <source>
        <dbReference type="SAM" id="Phobius"/>
    </source>
</evidence>
<gene>
    <name evidence="3" type="ORF">Pla133_11980</name>
</gene>
<feature type="domain" description="VWFA" evidence="2">
    <location>
        <begin position="395"/>
        <end position="560"/>
    </location>
</feature>
<dbReference type="AlphaFoldDB" id="A0A518BGM1"/>
<dbReference type="SUPFAM" id="SSF53300">
    <property type="entry name" value="vWA-like"/>
    <property type="match status" value="1"/>
</dbReference>
<dbReference type="KEGG" id="pbap:Pla133_11980"/>
<keyword evidence="1" id="KW-0812">Transmembrane</keyword>
<evidence type="ECO:0000313" key="3">
    <source>
        <dbReference type="EMBL" id="QDU66132.1"/>
    </source>
</evidence>
<dbReference type="InterPro" id="IPR036465">
    <property type="entry name" value="vWFA_dom_sf"/>
</dbReference>
<reference evidence="3 4" key="1">
    <citation type="submission" date="2019-02" db="EMBL/GenBank/DDBJ databases">
        <title>Deep-cultivation of Planctomycetes and their phenomic and genomic characterization uncovers novel biology.</title>
        <authorList>
            <person name="Wiegand S."/>
            <person name="Jogler M."/>
            <person name="Boedeker C."/>
            <person name="Pinto D."/>
            <person name="Vollmers J."/>
            <person name="Rivas-Marin E."/>
            <person name="Kohn T."/>
            <person name="Peeters S.H."/>
            <person name="Heuer A."/>
            <person name="Rast P."/>
            <person name="Oberbeckmann S."/>
            <person name="Bunk B."/>
            <person name="Jeske O."/>
            <person name="Meyerdierks A."/>
            <person name="Storesund J.E."/>
            <person name="Kallscheuer N."/>
            <person name="Luecker S."/>
            <person name="Lage O.M."/>
            <person name="Pohl T."/>
            <person name="Merkel B.J."/>
            <person name="Hornburger P."/>
            <person name="Mueller R.-W."/>
            <person name="Bruemmer F."/>
            <person name="Labrenz M."/>
            <person name="Spormann A.M."/>
            <person name="Op den Camp H."/>
            <person name="Overmann J."/>
            <person name="Amann R."/>
            <person name="Jetten M.S.M."/>
            <person name="Mascher T."/>
            <person name="Medema M.H."/>
            <person name="Devos D.P."/>
            <person name="Kaster A.-K."/>
            <person name="Ovreas L."/>
            <person name="Rohde M."/>
            <person name="Galperin M.Y."/>
            <person name="Jogler C."/>
        </authorList>
    </citation>
    <scope>NUCLEOTIDE SEQUENCE [LARGE SCALE GENOMIC DNA]</scope>
    <source>
        <strain evidence="3 4">Pla133</strain>
    </source>
</reference>
<dbReference type="CDD" id="cd00198">
    <property type="entry name" value="vWFA"/>
    <property type="match status" value="1"/>
</dbReference>
<dbReference type="Pfam" id="PF00092">
    <property type="entry name" value="VWA"/>
    <property type="match status" value="1"/>
</dbReference>
<keyword evidence="1" id="KW-0472">Membrane</keyword>
<feature type="transmembrane region" description="Helical" evidence="1">
    <location>
        <begin position="808"/>
        <end position="826"/>
    </location>
</feature>
<evidence type="ECO:0000259" key="2">
    <source>
        <dbReference type="PROSITE" id="PS50234"/>
    </source>
</evidence>
<protein>
    <submittedName>
        <fullName evidence="3">von Willebrand factor type A domain protein</fullName>
    </submittedName>
</protein>
<dbReference type="SMART" id="SM00327">
    <property type="entry name" value="VWA"/>
    <property type="match status" value="1"/>
</dbReference>
<dbReference type="Proteomes" id="UP000316921">
    <property type="component" value="Chromosome"/>
</dbReference>
<dbReference type="SUPFAM" id="SSF52317">
    <property type="entry name" value="Class I glutamine amidotransferase-like"/>
    <property type="match status" value="1"/>
</dbReference>
<dbReference type="InterPro" id="IPR029062">
    <property type="entry name" value="Class_I_gatase-like"/>
</dbReference>
<dbReference type="Gene3D" id="3.40.50.410">
    <property type="entry name" value="von Willebrand factor, type A domain"/>
    <property type="match status" value="1"/>
</dbReference>
<dbReference type="PANTHER" id="PTHR37947">
    <property type="entry name" value="BLL2462 PROTEIN"/>
    <property type="match status" value="1"/>
</dbReference>
<keyword evidence="4" id="KW-1185">Reference proteome</keyword>
<organism evidence="3 4">
    <name type="scientific">Engelhardtia mirabilis</name>
    <dbReference type="NCBI Taxonomy" id="2528011"/>
    <lineage>
        <taxon>Bacteria</taxon>
        <taxon>Pseudomonadati</taxon>
        <taxon>Planctomycetota</taxon>
        <taxon>Planctomycetia</taxon>
        <taxon>Planctomycetia incertae sedis</taxon>
        <taxon>Engelhardtia</taxon>
    </lineage>
</organism>
<feature type="transmembrane region" description="Helical" evidence="1">
    <location>
        <begin position="37"/>
        <end position="58"/>
    </location>
</feature>
<feature type="transmembrane region" description="Helical" evidence="1">
    <location>
        <begin position="6"/>
        <end position="25"/>
    </location>
</feature>
<proteinExistence type="predicted"/>
<dbReference type="InterPro" id="IPR002035">
    <property type="entry name" value="VWF_A"/>
</dbReference>
<accession>A0A518BGM1</accession>
<dbReference type="PROSITE" id="PS50234">
    <property type="entry name" value="VWFA"/>
    <property type="match status" value="1"/>
</dbReference>
<evidence type="ECO:0000313" key="4">
    <source>
        <dbReference type="Proteomes" id="UP000316921"/>
    </source>
</evidence>